<name>A0AAD3RNC9_LATJO</name>
<dbReference type="EMBL" id="BRZM01002225">
    <property type="protein sequence ID" value="GLD74415.1"/>
    <property type="molecule type" value="Genomic_DNA"/>
</dbReference>
<dbReference type="PANTHER" id="PTHR45620:SF29">
    <property type="entry name" value="GLUCAGON RECEPTOR"/>
    <property type="match status" value="1"/>
</dbReference>
<dbReference type="InterPro" id="IPR050332">
    <property type="entry name" value="GPCR_2"/>
</dbReference>
<dbReference type="Pfam" id="PF00002">
    <property type="entry name" value="7tm_2"/>
    <property type="match status" value="1"/>
</dbReference>
<evidence type="ECO:0000259" key="7">
    <source>
        <dbReference type="PROSITE" id="PS50261"/>
    </source>
</evidence>
<gene>
    <name evidence="8" type="ORF">AKAME5_002574400</name>
</gene>
<evidence type="ECO:0000256" key="2">
    <source>
        <dbReference type="ARBA" id="ARBA00022692"/>
    </source>
</evidence>
<reference evidence="8" key="1">
    <citation type="submission" date="2022-08" db="EMBL/GenBank/DDBJ databases">
        <title>Genome sequencing of akame (Lates japonicus).</title>
        <authorList>
            <person name="Hashiguchi Y."/>
            <person name="Takahashi H."/>
        </authorList>
    </citation>
    <scope>NUCLEOTIDE SEQUENCE</scope>
    <source>
        <strain evidence="8">Kochi</strain>
    </source>
</reference>
<feature type="transmembrane region" description="Helical" evidence="6">
    <location>
        <begin position="6"/>
        <end position="23"/>
    </location>
</feature>
<dbReference type="InterPro" id="IPR000832">
    <property type="entry name" value="GPCR_2_secretin-like"/>
</dbReference>
<evidence type="ECO:0000256" key="4">
    <source>
        <dbReference type="ARBA" id="ARBA00023136"/>
    </source>
</evidence>
<evidence type="ECO:0000313" key="8">
    <source>
        <dbReference type="EMBL" id="GLD74415.1"/>
    </source>
</evidence>
<comment type="caution">
    <text evidence="8">The sequence shown here is derived from an EMBL/GenBank/DDBJ whole genome shotgun (WGS) entry which is preliminary data.</text>
</comment>
<evidence type="ECO:0000256" key="3">
    <source>
        <dbReference type="ARBA" id="ARBA00022989"/>
    </source>
</evidence>
<evidence type="ECO:0000256" key="6">
    <source>
        <dbReference type="SAM" id="Phobius"/>
    </source>
</evidence>
<feature type="compositionally biased region" description="Basic and acidic residues" evidence="5">
    <location>
        <begin position="108"/>
        <end position="125"/>
    </location>
</feature>
<keyword evidence="3 6" id="KW-1133">Transmembrane helix</keyword>
<feature type="region of interest" description="Disordered" evidence="5">
    <location>
        <begin position="99"/>
        <end position="135"/>
    </location>
</feature>
<dbReference type="AlphaFoldDB" id="A0AAD3RNC9"/>
<dbReference type="InterPro" id="IPR017981">
    <property type="entry name" value="GPCR_2-like_7TM"/>
</dbReference>
<accession>A0AAD3RNC9</accession>
<dbReference type="GO" id="GO:0004967">
    <property type="term" value="F:glucagon receptor activity"/>
    <property type="evidence" value="ECO:0007669"/>
    <property type="project" value="TreeGrafter"/>
</dbReference>
<evidence type="ECO:0000256" key="1">
    <source>
        <dbReference type="ARBA" id="ARBA00004141"/>
    </source>
</evidence>
<organism evidence="8 9">
    <name type="scientific">Lates japonicus</name>
    <name type="common">Japanese lates</name>
    <dbReference type="NCBI Taxonomy" id="270547"/>
    <lineage>
        <taxon>Eukaryota</taxon>
        <taxon>Metazoa</taxon>
        <taxon>Chordata</taxon>
        <taxon>Craniata</taxon>
        <taxon>Vertebrata</taxon>
        <taxon>Euteleostomi</taxon>
        <taxon>Actinopterygii</taxon>
        <taxon>Neopterygii</taxon>
        <taxon>Teleostei</taxon>
        <taxon>Neoteleostei</taxon>
        <taxon>Acanthomorphata</taxon>
        <taxon>Carangaria</taxon>
        <taxon>Carangaria incertae sedis</taxon>
        <taxon>Centropomidae</taxon>
        <taxon>Lates</taxon>
    </lineage>
</organism>
<dbReference type="PROSITE" id="PS50261">
    <property type="entry name" value="G_PROTEIN_RECEP_F2_4"/>
    <property type="match status" value="1"/>
</dbReference>
<keyword evidence="8" id="KW-0675">Receptor</keyword>
<protein>
    <submittedName>
        <fullName evidence="8">Glucagon receptor</fullName>
    </submittedName>
</protein>
<keyword evidence="4 6" id="KW-0472">Membrane</keyword>
<dbReference type="GO" id="GO:0005886">
    <property type="term" value="C:plasma membrane"/>
    <property type="evidence" value="ECO:0007669"/>
    <property type="project" value="TreeGrafter"/>
</dbReference>
<evidence type="ECO:0000256" key="5">
    <source>
        <dbReference type="SAM" id="MobiDB-lite"/>
    </source>
</evidence>
<dbReference type="GO" id="GO:0017046">
    <property type="term" value="F:peptide hormone binding"/>
    <property type="evidence" value="ECO:0007669"/>
    <property type="project" value="TreeGrafter"/>
</dbReference>
<sequence>MYAVGYSLSLVALVLALGILIFFRKLHCMRNNIHMNLFASFILRALSILIKDALVVANITSQDLSRDQEQGFPQASMPPVEMLFSNECKYQARSVALRRSGSQSGIELGKRPDQLEEVEQHRDPTRLIGTAGLTS</sequence>
<comment type="subcellular location">
    <subcellularLocation>
        <location evidence="1">Membrane</location>
        <topology evidence="1">Multi-pass membrane protein</topology>
    </subcellularLocation>
</comment>
<dbReference type="GO" id="GO:0007166">
    <property type="term" value="P:cell surface receptor signaling pathway"/>
    <property type="evidence" value="ECO:0007669"/>
    <property type="project" value="InterPro"/>
</dbReference>
<keyword evidence="9" id="KW-1185">Reference proteome</keyword>
<dbReference type="Proteomes" id="UP001279410">
    <property type="component" value="Unassembled WGS sequence"/>
</dbReference>
<dbReference type="PANTHER" id="PTHR45620">
    <property type="entry name" value="PDF RECEPTOR-LIKE PROTEIN-RELATED"/>
    <property type="match status" value="1"/>
</dbReference>
<feature type="domain" description="G-protein coupled receptors family 2 profile 2" evidence="7">
    <location>
        <begin position="1"/>
        <end position="89"/>
    </location>
</feature>
<keyword evidence="2 6" id="KW-0812">Transmembrane</keyword>
<dbReference type="Gene3D" id="1.20.1070.10">
    <property type="entry name" value="Rhodopsin 7-helix transmembrane proteins"/>
    <property type="match status" value="1"/>
</dbReference>
<dbReference type="GO" id="GO:0007189">
    <property type="term" value="P:adenylate cyclase-activating G protein-coupled receptor signaling pathway"/>
    <property type="evidence" value="ECO:0007669"/>
    <property type="project" value="TreeGrafter"/>
</dbReference>
<evidence type="ECO:0000313" key="9">
    <source>
        <dbReference type="Proteomes" id="UP001279410"/>
    </source>
</evidence>
<proteinExistence type="predicted"/>